<keyword evidence="3" id="KW-1185">Reference proteome</keyword>
<proteinExistence type="predicted"/>
<reference evidence="3" key="1">
    <citation type="journal article" date="2021" name="ISME J.">
        <title>Evolutionary origin and ecological implication of a unique nif island in free-living Bradyrhizobium lineages.</title>
        <authorList>
            <person name="Tao J."/>
        </authorList>
    </citation>
    <scope>NUCLEOTIDE SEQUENCE [LARGE SCALE GENOMIC DNA]</scope>
    <source>
        <strain evidence="3">SZCCT0094</strain>
    </source>
</reference>
<dbReference type="Gene3D" id="2.60.120.10">
    <property type="entry name" value="Jelly Rolls"/>
    <property type="match status" value="1"/>
</dbReference>
<dbReference type="Pfam" id="PF19480">
    <property type="entry name" value="DUF6016"/>
    <property type="match status" value="1"/>
</dbReference>
<dbReference type="SUPFAM" id="SSF51182">
    <property type="entry name" value="RmlC-like cupins"/>
    <property type="match status" value="1"/>
</dbReference>
<comment type="caution">
    <text evidence="2">The sequence shown here is derived from an EMBL/GenBank/DDBJ whole genome shotgun (WGS) entry which is preliminary data.</text>
</comment>
<organism evidence="2 3">
    <name type="scientific">Bradyrhizobium denitrificans</name>
    <dbReference type="NCBI Taxonomy" id="2734912"/>
    <lineage>
        <taxon>Bacteria</taxon>
        <taxon>Pseudomonadati</taxon>
        <taxon>Pseudomonadota</taxon>
        <taxon>Alphaproteobacteria</taxon>
        <taxon>Hyphomicrobiales</taxon>
        <taxon>Nitrobacteraceae</taxon>
        <taxon>Bradyrhizobium</taxon>
    </lineage>
</organism>
<dbReference type="NCBIfam" id="TIGR04366">
    <property type="entry name" value="cupin_WbuC"/>
    <property type="match status" value="1"/>
</dbReference>
<dbReference type="InterPro" id="IPR046058">
    <property type="entry name" value="WbuC_cupin"/>
</dbReference>
<dbReference type="InterPro" id="IPR011051">
    <property type="entry name" value="RmlC_Cupin_sf"/>
</dbReference>
<dbReference type="InterPro" id="IPR027565">
    <property type="entry name" value="Cupin_WbuC"/>
</dbReference>
<evidence type="ECO:0000313" key="2">
    <source>
        <dbReference type="EMBL" id="MBR1137110.1"/>
    </source>
</evidence>
<evidence type="ECO:0000259" key="1">
    <source>
        <dbReference type="Pfam" id="PF19480"/>
    </source>
</evidence>
<dbReference type="EMBL" id="JAFCLK010000013">
    <property type="protein sequence ID" value="MBR1137110.1"/>
    <property type="molecule type" value="Genomic_DNA"/>
</dbReference>
<dbReference type="RefSeq" id="WP_041750903.1">
    <property type="nucleotide sequence ID" value="NZ_JABFDP010000030.1"/>
</dbReference>
<feature type="domain" description="Cupin fold metalloprotein WbuC cupin" evidence="1">
    <location>
        <begin position="25"/>
        <end position="100"/>
    </location>
</feature>
<sequence>MSLVQKSPEVFLAEGPIAAVGPAEIETLKAAVEASPKRRARINAHPDGDDSLHEMIIAIDASSYIRPHKHPGKSEAFHIVEGEVDIVVFKDDGEIERIVELGPPGGRRPFYYRMSNAFFHTLIIRSDLLIVHEITNGPFRPSATVFADFAPEDRDADKAEAYQAELVQRVAALQGASA</sequence>
<dbReference type="Proteomes" id="UP001314635">
    <property type="component" value="Unassembled WGS sequence"/>
</dbReference>
<evidence type="ECO:0000313" key="3">
    <source>
        <dbReference type="Proteomes" id="UP001314635"/>
    </source>
</evidence>
<accession>A0ABS5G7G5</accession>
<name>A0ABS5G7G5_9BRAD</name>
<protein>
    <submittedName>
        <fullName evidence="2">WbuC family cupin fold metalloprotein</fullName>
    </submittedName>
</protein>
<dbReference type="InterPro" id="IPR014710">
    <property type="entry name" value="RmlC-like_jellyroll"/>
</dbReference>
<gene>
    <name evidence="2" type="ORF">JQ619_15155</name>
</gene>